<feature type="transmembrane region" description="Helical" evidence="1">
    <location>
        <begin position="42"/>
        <end position="65"/>
    </location>
</feature>
<evidence type="ECO:0000313" key="2">
    <source>
        <dbReference type="EnsemblMetazoa" id="XP_037877405.1"/>
    </source>
</evidence>
<evidence type="ECO:0000256" key="1">
    <source>
        <dbReference type="SAM" id="Phobius"/>
    </source>
</evidence>
<reference evidence="2" key="2">
    <citation type="submission" date="2022-06" db="UniProtKB">
        <authorList>
            <consortium name="EnsemblMetazoa"/>
        </authorList>
    </citation>
    <scope>IDENTIFICATION</scope>
    <source>
        <strain evidence="2">p50T (Dazao)</strain>
    </source>
</reference>
<dbReference type="AlphaFoldDB" id="A0A8R2RA26"/>
<protein>
    <recommendedName>
        <fullName evidence="4">G-protein coupled receptors family 1 profile domain-containing protein</fullName>
    </recommendedName>
</protein>
<evidence type="ECO:0000313" key="3">
    <source>
        <dbReference type="Proteomes" id="UP000005204"/>
    </source>
</evidence>
<keyword evidence="3" id="KW-1185">Reference proteome</keyword>
<proteinExistence type="predicted"/>
<dbReference type="Gene3D" id="1.20.1070.10">
    <property type="entry name" value="Rhodopsin 7-helix transmembrane proteins"/>
    <property type="match status" value="1"/>
</dbReference>
<dbReference type="SUPFAM" id="SSF81321">
    <property type="entry name" value="Family A G protein-coupled receptor-like"/>
    <property type="match status" value="1"/>
</dbReference>
<keyword evidence="1" id="KW-0812">Transmembrane</keyword>
<evidence type="ECO:0008006" key="4">
    <source>
        <dbReference type="Google" id="ProtNLM"/>
    </source>
</evidence>
<dbReference type="EnsemblMetazoa" id="XM_038021476.1">
    <property type="protein sequence ID" value="XP_037877404.1"/>
    <property type="gene ID" value="LOC101746233"/>
</dbReference>
<keyword evidence="1" id="KW-1133">Transmembrane helix</keyword>
<reference evidence="3" key="1">
    <citation type="journal article" date="2008" name="Insect Biochem. Mol. Biol.">
        <title>The genome of a lepidopteran model insect, the silkworm Bombyx mori.</title>
        <authorList>
            <consortium name="International Silkworm Genome Consortium"/>
        </authorList>
    </citation>
    <scope>NUCLEOTIDE SEQUENCE [LARGE SCALE GENOMIC DNA]</scope>
    <source>
        <strain evidence="3">p50T</strain>
    </source>
</reference>
<organism evidence="2 3">
    <name type="scientific">Bombyx mori</name>
    <name type="common">Silk moth</name>
    <dbReference type="NCBI Taxonomy" id="7091"/>
    <lineage>
        <taxon>Eukaryota</taxon>
        <taxon>Metazoa</taxon>
        <taxon>Ecdysozoa</taxon>
        <taxon>Arthropoda</taxon>
        <taxon>Hexapoda</taxon>
        <taxon>Insecta</taxon>
        <taxon>Pterygota</taxon>
        <taxon>Neoptera</taxon>
        <taxon>Endopterygota</taxon>
        <taxon>Lepidoptera</taxon>
        <taxon>Glossata</taxon>
        <taxon>Ditrysia</taxon>
        <taxon>Bombycoidea</taxon>
        <taxon>Bombycidae</taxon>
        <taxon>Bombycinae</taxon>
        <taxon>Bombyx</taxon>
    </lineage>
</organism>
<sequence length="142" mass="15747">MENIIALDFTESAPLNFSQFDFRALNQTNITSSSSYISRRQLFGIVVKIVYAIGIIGNTIAIIALRRGERRVRNRKHLLLLTSLAANDVVALVGMMCTMVVTEQVPGVSSKQWLCVTRVVLRVFGIAACASPSRWRSSDTSR</sequence>
<dbReference type="Proteomes" id="UP000005204">
    <property type="component" value="Unassembled WGS sequence"/>
</dbReference>
<feature type="transmembrane region" description="Helical" evidence="1">
    <location>
        <begin position="77"/>
        <end position="101"/>
    </location>
</feature>
<accession>A0A8R2RA26</accession>
<name>A0A8R2RA26_BOMMO</name>
<keyword evidence="1" id="KW-0472">Membrane</keyword>
<dbReference type="EnsemblMetazoa" id="XM_038021477.1">
    <property type="protein sequence ID" value="XP_037877405.1"/>
    <property type="gene ID" value="LOC101746233"/>
</dbReference>